<name>A0A7D6DYI9_9MYCO</name>
<keyword evidence="7 10" id="KW-0464">Manganese</keyword>
<keyword evidence="5 10" id="KW-0479">Metal-binding</keyword>
<dbReference type="Gene3D" id="3.90.79.10">
    <property type="entry name" value="Nucleoside Triphosphate Pyrophosphohydrolase"/>
    <property type="match status" value="1"/>
</dbReference>
<evidence type="ECO:0000313" key="14">
    <source>
        <dbReference type="Proteomes" id="UP000510682"/>
    </source>
</evidence>
<dbReference type="UniPathway" id="UPA00059">
    <property type="reaction ID" value="UER00104"/>
</dbReference>
<dbReference type="GO" id="GO:0008299">
    <property type="term" value="P:isoprenoid biosynthetic process"/>
    <property type="evidence" value="ECO:0007669"/>
    <property type="project" value="UniProtKB-UniRule"/>
</dbReference>
<evidence type="ECO:0000256" key="3">
    <source>
        <dbReference type="ARBA" id="ARBA00012057"/>
    </source>
</evidence>
<evidence type="ECO:0000256" key="2">
    <source>
        <dbReference type="ARBA" id="ARBA00007579"/>
    </source>
</evidence>
<proteinExistence type="inferred from homology"/>
<keyword evidence="4 10" id="KW-0963">Cytoplasm</keyword>
<dbReference type="GO" id="GO:0046872">
    <property type="term" value="F:metal ion binding"/>
    <property type="evidence" value="ECO:0007669"/>
    <property type="project" value="UniProtKB-KW"/>
</dbReference>
<dbReference type="Pfam" id="PF00293">
    <property type="entry name" value="NUDIX"/>
    <property type="match status" value="1"/>
</dbReference>
<reference evidence="13" key="1">
    <citation type="submission" date="2020-07" db="EMBL/GenBank/DDBJ databases">
        <title>Description of Mycobacterium gordonae subsp. intergordonae subsp.nov. and Mycobacterium gordonae subsp. gordonae subsp. nov.</title>
        <authorList>
            <person name="Huang H."/>
        </authorList>
    </citation>
    <scope>NUCLEOTIDE SEQUENCE [LARGE SCALE GENOMIC DNA]</scope>
    <source>
        <strain evidence="13">24T</strain>
    </source>
</reference>
<dbReference type="GO" id="GO:0005737">
    <property type="term" value="C:cytoplasm"/>
    <property type="evidence" value="ECO:0007669"/>
    <property type="project" value="UniProtKB-SubCell"/>
</dbReference>
<dbReference type="PIRSF" id="PIRSF018427">
    <property type="entry name" value="Isopntndiph_ism"/>
    <property type="match status" value="1"/>
</dbReference>
<keyword evidence="9 10" id="KW-0413">Isomerase</keyword>
<comment type="similarity">
    <text evidence="2 10">Belongs to the IPP isomerase type 1 family.</text>
</comment>
<feature type="binding site" evidence="10">
    <location>
        <position position="114"/>
    </location>
    <ligand>
        <name>Mn(2+)</name>
        <dbReference type="ChEBI" id="CHEBI:29035"/>
    </ligand>
</feature>
<dbReference type="PROSITE" id="PS51462">
    <property type="entry name" value="NUDIX"/>
    <property type="match status" value="1"/>
</dbReference>
<keyword evidence="14" id="KW-1185">Reference proteome</keyword>
<evidence type="ECO:0000256" key="5">
    <source>
        <dbReference type="ARBA" id="ARBA00022723"/>
    </source>
</evidence>
<feature type="binding site" evidence="10">
    <location>
        <position position="30"/>
    </location>
    <ligand>
        <name>Mn(2+)</name>
        <dbReference type="ChEBI" id="CHEBI:29035"/>
    </ligand>
</feature>
<comment type="cofactor">
    <cofactor evidence="10">
        <name>Mg(2+)</name>
        <dbReference type="ChEBI" id="CHEBI:18420"/>
    </cofactor>
    <text evidence="10">Binds 1 Mg(2+) ion per subunit. The magnesium ion binds only when substrate is bound.</text>
</comment>
<dbReference type="SUPFAM" id="SSF55811">
    <property type="entry name" value="Nudix"/>
    <property type="match status" value="1"/>
</dbReference>
<dbReference type="AlphaFoldDB" id="A0A7D6DYI9"/>
<evidence type="ECO:0000256" key="8">
    <source>
        <dbReference type="ARBA" id="ARBA00023229"/>
    </source>
</evidence>
<evidence type="ECO:0000256" key="10">
    <source>
        <dbReference type="HAMAP-Rule" id="MF_00202"/>
    </source>
</evidence>
<feature type="binding site" evidence="10">
    <location>
        <position position="23"/>
    </location>
    <ligand>
        <name>Mn(2+)</name>
        <dbReference type="ChEBI" id="CHEBI:29035"/>
    </ligand>
</feature>
<evidence type="ECO:0000256" key="6">
    <source>
        <dbReference type="ARBA" id="ARBA00022842"/>
    </source>
</evidence>
<feature type="active site" evidence="10 11">
    <location>
        <position position="114"/>
    </location>
</feature>
<evidence type="ECO:0000256" key="4">
    <source>
        <dbReference type="ARBA" id="ARBA00022490"/>
    </source>
</evidence>
<feature type="binding site" evidence="10">
    <location>
        <position position="85"/>
    </location>
    <ligand>
        <name>Mg(2+)</name>
        <dbReference type="ChEBI" id="CHEBI:18420"/>
    </ligand>
</feature>
<evidence type="ECO:0000259" key="12">
    <source>
        <dbReference type="PROSITE" id="PS51462"/>
    </source>
</evidence>
<evidence type="ECO:0000256" key="1">
    <source>
        <dbReference type="ARBA" id="ARBA00004826"/>
    </source>
</evidence>
<feature type="binding site" evidence="10">
    <location>
        <position position="67"/>
    </location>
    <ligand>
        <name>Mn(2+)</name>
        <dbReference type="ChEBI" id="CHEBI:29035"/>
    </ligand>
</feature>
<sequence>MEHVVLLDDSGFACGTAEKRTVHHEATPLHLAYSCYIFDSAGRLYVTRRSSTKATWPGIWTNSCCGHPAPGEALTHAVRRRVREELSVTLTDLKLILPDFRYRAVMGNGIVENEICPVFSATTSQVPQPDPAETDSIRTFEWTDFVQSVKRGTFVVSPWCRDQVSALATLDANPDNWRPASVDLLPPAAIWCDAC</sequence>
<dbReference type="PANTHER" id="PTHR10885">
    <property type="entry name" value="ISOPENTENYL-DIPHOSPHATE DELTA-ISOMERASE"/>
    <property type="match status" value="1"/>
</dbReference>
<feature type="domain" description="Nudix hydrolase" evidence="12">
    <location>
        <begin position="28"/>
        <end position="162"/>
    </location>
</feature>
<feature type="active site" evidence="10 11">
    <location>
        <position position="65"/>
    </location>
</feature>
<accession>A0A7D6DYI9</accession>
<keyword evidence="6 10" id="KW-0460">Magnesium</keyword>
<dbReference type="FunFam" id="3.90.79.10:FF:000009">
    <property type="entry name" value="Isopentenyl-diphosphate Delta-isomerase"/>
    <property type="match status" value="1"/>
</dbReference>
<dbReference type="NCBIfam" id="TIGR02150">
    <property type="entry name" value="IPP_isom_1"/>
    <property type="match status" value="1"/>
</dbReference>
<dbReference type="CDD" id="cd02885">
    <property type="entry name" value="NUDIX_IPP_Isomerase"/>
    <property type="match status" value="1"/>
</dbReference>
<comment type="cofactor">
    <cofactor evidence="10">
        <name>Mn(2+)</name>
        <dbReference type="ChEBI" id="CHEBI:29035"/>
    </cofactor>
    <text evidence="10">Binds 1 Mn(2+) ion per subunit.</text>
</comment>
<dbReference type="InterPro" id="IPR015797">
    <property type="entry name" value="NUDIX_hydrolase-like_dom_sf"/>
</dbReference>
<evidence type="ECO:0000256" key="11">
    <source>
        <dbReference type="PIRSR" id="PIRSR018427-1"/>
    </source>
</evidence>
<evidence type="ECO:0000256" key="7">
    <source>
        <dbReference type="ARBA" id="ARBA00023211"/>
    </source>
</evidence>
<comment type="catalytic activity">
    <reaction evidence="10">
        <text>isopentenyl diphosphate = dimethylallyl diphosphate</text>
        <dbReference type="Rhea" id="RHEA:23284"/>
        <dbReference type="ChEBI" id="CHEBI:57623"/>
        <dbReference type="ChEBI" id="CHEBI:128769"/>
        <dbReference type="EC" id="5.3.3.2"/>
    </reaction>
</comment>
<keyword evidence="8 10" id="KW-0414">Isoprene biosynthesis</keyword>
<dbReference type="InterPro" id="IPR056375">
    <property type="entry name" value="Idi_bact"/>
</dbReference>
<dbReference type="NCBIfam" id="NF002995">
    <property type="entry name" value="PRK03759.1"/>
    <property type="match status" value="1"/>
</dbReference>
<organism evidence="13 14">
    <name type="scientific">Mycobacterium vicinigordonae</name>
    <dbReference type="NCBI Taxonomy" id="1719132"/>
    <lineage>
        <taxon>Bacteria</taxon>
        <taxon>Bacillati</taxon>
        <taxon>Actinomycetota</taxon>
        <taxon>Actinomycetes</taxon>
        <taxon>Mycobacteriales</taxon>
        <taxon>Mycobacteriaceae</taxon>
        <taxon>Mycobacterium</taxon>
    </lineage>
</organism>
<dbReference type="EC" id="5.3.3.2" evidence="3 10"/>
<dbReference type="RefSeq" id="WP_180916465.1">
    <property type="nucleotide sequence ID" value="NZ_CP059165.1"/>
</dbReference>
<dbReference type="InterPro" id="IPR000086">
    <property type="entry name" value="NUDIX_hydrolase_dom"/>
</dbReference>
<dbReference type="KEGG" id="mgor:H0P51_02370"/>
<dbReference type="EMBL" id="CP059165">
    <property type="protein sequence ID" value="QLL07864.1"/>
    <property type="molecule type" value="Genomic_DNA"/>
</dbReference>
<evidence type="ECO:0000313" key="13">
    <source>
        <dbReference type="EMBL" id="QLL07864.1"/>
    </source>
</evidence>
<reference evidence="13" key="2">
    <citation type="submission" date="2020-07" db="EMBL/GenBank/DDBJ databases">
        <authorList>
            <person name="Yu X."/>
        </authorList>
    </citation>
    <scope>NUCLEOTIDE SEQUENCE [LARGE SCALE GENOMIC DNA]</scope>
    <source>
        <strain evidence="13">24T</strain>
    </source>
</reference>
<feature type="binding site" evidence="10">
    <location>
        <position position="112"/>
    </location>
    <ligand>
        <name>Mn(2+)</name>
        <dbReference type="ChEBI" id="CHEBI:29035"/>
    </ligand>
</feature>
<gene>
    <name evidence="10 13" type="primary">idi</name>
    <name evidence="13" type="ORF">H0P51_02370</name>
</gene>
<comment type="subcellular location">
    <subcellularLocation>
        <location evidence="10">Cytoplasm</location>
    </subcellularLocation>
</comment>
<comment type="pathway">
    <text evidence="1 10">Isoprenoid biosynthesis; dimethylallyl diphosphate biosynthesis; dimethylallyl diphosphate from isopentenyl diphosphate: step 1/1.</text>
</comment>
<dbReference type="Proteomes" id="UP000510682">
    <property type="component" value="Chromosome"/>
</dbReference>
<protein>
    <recommendedName>
        <fullName evidence="3 10">Isopentenyl-diphosphate Delta-isomerase</fullName>
        <shortName evidence="10">IPP isomerase</shortName>
        <ecNumber evidence="3 10">5.3.3.2</ecNumber>
    </recommendedName>
    <alternativeName>
        <fullName evidence="10">IPP:DMAPP isomerase</fullName>
    </alternativeName>
    <alternativeName>
        <fullName evidence="10">Isopentenyl pyrophosphate isomerase</fullName>
    </alternativeName>
</protein>
<dbReference type="HAMAP" id="MF_00202">
    <property type="entry name" value="Idi"/>
    <property type="match status" value="1"/>
</dbReference>
<dbReference type="PANTHER" id="PTHR10885:SF0">
    <property type="entry name" value="ISOPENTENYL-DIPHOSPHATE DELTA-ISOMERASE"/>
    <property type="match status" value="1"/>
</dbReference>
<dbReference type="InterPro" id="IPR011876">
    <property type="entry name" value="IsopentenylPP_isomerase_typ1"/>
</dbReference>
<comment type="function">
    <text evidence="10">Catalyzes the 1,3-allylic rearrangement of the homoallylic substrate isopentenyl (IPP) to its highly electrophilic allylic isomer, dimethylallyl diphosphate (DMAPP).</text>
</comment>
<dbReference type="GO" id="GO:0050992">
    <property type="term" value="P:dimethylallyl diphosphate biosynthetic process"/>
    <property type="evidence" value="ECO:0007669"/>
    <property type="project" value="UniProtKB-UniRule"/>
</dbReference>
<evidence type="ECO:0000256" key="9">
    <source>
        <dbReference type="ARBA" id="ARBA00023235"/>
    </source>
</evidence>
<dbReference type="GO" id="GO:0004452">
    <property type="term" value="F:isopentenyl-diphosphate delta-isomerase activity"/>
    <property type="evidence" value="ECO:0007669"/>
    <property type="project" value="UniProtKB-UniRule"/>
</dbReference>